<dbReference type="GO" id="GO:0005524">
    <property type="term" value="F:ATP binding"/>
    <property type="evidence" value="ECO:0007669"/>
    <property type="project" value="UniProtKB-KW"/>
</dbReference>
<keyword evidence="10" id="KW-1185">Reference proteome</keyword>
<dbReference type="SUPFAM" id="SSF55874">
    <property type="entry name" value="ATPase domain of HSP90 chaperone/DNA topoisomerase II/histidine kinase"/>
    <property type="match status" value="1"/>
</dbReference>
<dbReference type="GO" id="GO:0000155">
    <property type="term" value="F:phosphorelay sensor kinase activity"/>
    <property type="evidence" value="ECO:0007669"/>
    <property type="project" value="TreeGrafter"/>
</dbReference>
<dbReference type="PANTHER" id="PTHR45453">
    <property type="entry name" value="PHOSPHATE REGULON SENSOR PROTEIN PHOR"/>
    <property type="match status" value="1"/>
</dbReference>
<dbReference type="EC" id="2.7.13.3" evidence="3"/>
<keyword evidence="9" id="KW-0547">Nucleotide-binding</keyword>
<keyword evidence="6" id="KW-0418">Kinase</keyword>
<proteinExistence type="predicted"/>
<comment type="subcellular location">
    <subcellularLocation>
        <location evidence="2">Membrane</location>
    </subcellularLocation>
</comment>
<dbReference type="EMBL" id="JACBNY010000006">
    <property type="protein sequence ID" value="MBA0016549.1"/>
    <property type="molecule type" value="Genomic_DNA"/>
</dbReference>
<feature type="domain" description="Histidine kinase" evidence="8">
    <location>
        <begin position="1"/>
        <end position="122"/>
    </location>
</feature>
<organism evidence="9 10">
    <name type="scientific">Pseudolactococcus laudensis</name>
    <dbReference type="NCBI Taxonomy" id="1494461"/>
    <lineage>
        <taxon>Bacteria</taxon>
        <taxon>Bacillati</taxon>
        <taxon>Bacillota</taxon>
        <taxon>Bacilli</taxon>
        <taxon>Lactobacillales</taxon>
        <taxon>Streptococcaceae</taxon>
        <taxon>Pseudolactococcus</taxon>
    </lineage>
</organism>
<evidence type="ECO:0000313" key="9">
    <source>
        <dbReference type="EMBL" id="MBA0016549.1"/>
    </source>
</evidence>
<dbReference type="GO" id="GO:0016036">
    <property type="term" value="P:cellular response to phosphate starvation"/>
    <property type="evidence" value="ECO:0007669"/>
    <property type="project" value="TreeGrafter"/>
</dbReference>
<gene>
    <name evidence="9" type="ORF">HZR21_05210</name>
</gene>
<dbReference type="InterPro" id="IPR050351">
    <property type="entry name" value="BphY/WalK/GraS-like"/>
</dbReference>
<dbReference type="Proteomes" id="UP000530186">
    <property type="component" value="Unassembled WGS sequence"/>
</dbReference>
<dbReference type="Gene3D" id="3.30.565.10">
    <property type="entry name" value="Histidine kinase-like ATPase, C-terminal domain"/>
    <property type="match status" value="1"/>
</dbReference>
<evidence type="ECO:0000256" key="2">
    <source>
        <dbReference type="ARBA" id="ARBA00004370"/>
    </source>
</evidence>
<dbReference type="PROSITE" id="PS50109">
    <property type="entry name" value="HIS_KIN"/>
    <property type="match status" value="1"/>
</dbReference>
<comment type="caution">
    <text evidence="9">The sequence shown here is derived from an EMBL/GenBank/DDBJ whole genome shotgun (WGS) entry which is preliminary data.</text>
</comment>
<evidence type="ECO:0000256" key="5">
    <source>
        <dbReference type="ARBA" id="ARBA00022679"/>
    </source>
</evidence>
<keyword evidence="5" id="KW-0808">Transferase</keyword>
<dbReference type="InterPro" id="IPR005467">
    <property type="entry name" value="His_kinase_dom"/>
</dbReference>
<dbReference type="SMART" id="SM00387">
    <property type="entry name" value="HATPase_c"/>
    <property type="match status" value="1"/>
</dbReference>
<dbReference type="InterPro" id="IPR003594">
    <property type="entry name" value="HATPase_dom"/>
</dbReference>
<dbReference type="PANTHER" id="PTHR45453:SF1">
    <property type="entry name" value="PHOSPHATE REGULON SENSOR PROTEIN PHOR"/>
    <property type="match status" value="1"/>
</dbReference>
<keyword evidence="9" id="KW-0067">ATP-binding</keyword>
<reference evidence="9 10" key="1">
    <citation type="submission" date="2020-07" db="EMBL/GenBank/DDBJ databases">
        <authorList>
            <person name="Hilgarth M."/>
            <person name="Werum V."/>
            <person name="Vogel R.F."/>
        </authorList>
    </citation>
    <scope>NUCLEOTIDE SEQUENCE [LARGE SCALE GENOMIC DNA]</scope>
    <source>
        <strain evidence="9 10">DSM 28961</strain>
    </source>
</reference>
<evidence type="ECO:0000259" key="8">
    <source>
        <dbReference type="PROSITE" id="PS50109"/>
    </source>
</evidence>
<name>A0A7V8N0P5_9LACT</name>
<dbReference type="InterPro" id="IPR036890">
    <property type="entry name" value="HATPase_C_sf"/>
</dbReference>
<dbReference type="RefSeq" id="WP_180746743.1">
    <property type="nucleotide sequence ID" value="NZ_CBCRWQ010000007.1"/>
</dbReference>
<comment type="catalytic activity">
    <reaction evidence="1">
        <text>ATP + protein L-histidine = ADP + protein N-phospho-L-histidine.</text>
        <dbReference type="EC" id="2.7.13.3"/>
    </reaction>
</comment>
<evidence type="ECO:0000256" key="1">
    <source>
        <dbReference type="ARBA" id="ARBA00000085"/>
    </source>
</evidence>
<evidence type="ECO:0000256" key="6">
    <source>
        <dbReference type="ARBA" id="ARBA00022777"/>
    </source>
</evidence>
<keyword evidence="4" id="KW-0597">Phosphoprotein</keyword>
<keyword evidence="7" id="KW-0902">Two-component regulatory system</keyword>
<dbReference type="GO" id="GO:0004721">
    <property type="term" value="F:phosphoprotein phosphatase activity"/>
    <property type="evidence" value="ECO:0007669"/>
    <property type="project" value="TreeGrafter"/>
</dbReference>
<dbReference type="GO" id="GO:0005886">
    <property type="term" value="C:plasma membrane"/>
    <property type="evidence" value="ECO:0007669"/>
    <property type="project" value="TreeGrafter"/>
</dbReference>
<evidence type="ECO:0000256" key="4">
    <source>
        <dbReference type="ARBA" id="ARBA00022553"/>
    </source>
</evidence>
<evidence type="ECO:0000313" key="10">
    <source>
        <dbReference type="Proteomes" id="UP000530186"/>
    </source>
</evidence>
<dbReference type="AlphaFoldDB" id="A0A7V8N0P5"/>
<dbReference type="GeneID" id="303194914"/>
<evidence type="ECO:0000256" key="3">
    <source>
        <dbReference type="ARBA" id="ARBA00012438"/>
    </source>
</evidence>
<evidence type="ECO:0000256" key="7">
    <source>
        <dbReference type="ARBA" id="ARBA00023012"/>
    </source>
</evidence>
<sequence>MTFSLQYDGNLLIDLELVNRAILNVLMNAMEHAKEKVILNLQTTQIGIEITICDDSSGFDEKTLQHATEFLYRGDNSRERNGHFGIGLTFAKEVMMKHEGELVIMNGNHSGAMVLLKIPFVSFEKNLKNN</sequence>
<protein>
    <recommendedName>
        <fullName evidence="3">histidine kinase</fullName>
        <ecNumber evidence="3">2.7.13.3</ecNumber>
    </recommendedName>
</protein>
<accession>A0A7V8N0P5</accession>
<dbReference type="Pfam" id="PF02518">
    <property type="entry name" value="HATPase_c"/>
    <property type="match status" value="1"/>
</dbReference>